<dbReference type="OrthoDB" id="3116478at2759"/>
<dbReference type="EMBL" id="DS547097">
    <property type="protein sequence ID" value="EDR10235.1"/>
    <property type="molecule type" value="Genomic_DNA"/>
</dbReference>
<dbReference type="Proteomes" id="UP000001194">
    <property type="component" value="Unassembled WGS sequence"/>
</dbReference>
<name>B0D584_LACBS</name>
<organism evidence="2">
    <name type="scientific">Laccaria bicolor (strain S238N-H82 / ATCC MYA-4686)</name>
    <name type="common">Bicoloured deceiver</name>
    <name type="synonym">Laccaria laccata var. bicolor</name>
    <dbReference type="NCBI Taxonomy" id="486041"/>
    <lineage>
        <taxon>Eukaryota</taxon>
        <taxon>Fungi</taxon>
        <taxon>Dikarya</taxon>
        <taxon>Basidiomycota</taxon>
        <taxon>Agaricomycotina</taxon>
        <taxon>Agaricomycetes</taxon>
        <taxon>Agaricomycetidae</taxon>
        <taxon>Agaricales</taxon>
        <taxon>Agaricineae</taxon>
        <taxon>Hydnangiaceae</taxon>
        <taxon>Laccaria</taxon>
    </lineage>
</organism>
<gene>
    <name evidence="1" type="ORF">LACBIDRAFT_325123</name>
</gene>
<dbReference type="AlphaFoldDB" id="B0D584"/>
<dbReference type="KEGG" id="lbc:LACBIDRAFT_325123"/>
<keyword evidence="2" id="KW-1185">Reference proteome</keyword>
<reference evidence="1 2" key="1">
    <citation type="journal article" date="2008" name="Nature">
        <title>The genome of Laccaria bicolor provides insights into mycorrhizal symbiosis.</title>
        <authorList>
            <person name="Martin F."/>
            <person name="Aerts A."/>
            <person name="Ahren D."/>
            <person name="Brun A."/>
            <person name="Danchin E.G.J."/>
            <person name="Duchaussoy F."/>
            <person name="Gibon J."/>
            <person name="Kohler A."/>
            <person name="Lindquist E."/>
            <person name="Pereda V."/>
            <person name="Salamov A."/>
            <person name="Shapiro H.J."/>
            <person name="Wuyts J."/>
            <person name="Blaudez D."/>
            <person name="Buee M."/>
            <person name="Brokstein P."/>
            <person name="Canbaeck B."/>
            <person name="Cohen D."/>
            <person name="Courty P.E."/>
            <person name="Coutinho P.M."/>
            <person name="Delaruelle C."/>
            <person name="Detter J.C."/>
            <person name="Deveau A."/>
            <person name="DiFazio S."/>
            <person name="Duplessis S."/>
            <person name="Fraissinet-Tachet L."/>
            <person name="Lucic E."/>
            <person name="Frey-Klett P."/>
            <person name="Fourrey C."/>
            <person name="Feussner I."/>
            <person name="Gay G."/>
            <person name="Grimwood J."/>
            <person name="Hoegger P.J."/>
            <person name="Jain P."/>
            <person name="Kilaru S."/>
            <person name="Labbe J."/>
            <person name="Lin Y.C."/>
            <person name="Legue V."/>
            <person name="Le Tacon F."/>
            <person name="Marmeisse R."/>
            <person name="Melayah D."/>
            <person name="Montanini B."/>
            <person name="Muratet M."/>
            <person name="Nehls U."/>
            <person name="Niculita-Hirzel H."/>
            <person name="Oudot-Le Secq M.P."/>
            <person name="Peter M."/>
            <person name="Quesneville H."/>
            <person name="Rajashekar B."/>
            <person name="Reich M."/>
            <person name="Rouhier N."/>
            <person name="Schmutz J."/>
            <person name="Yin T."/>
            <person name="Chalot M."/>
            <person name="Henrissat B."/>
            <person name="Kuees U."/>
            <person name="Lucas S."/>
            <person name="Van de Peer Y."/>
            <person name="Podila G.K."/>
            <person name="Polle A."/>
            <person name="Pukkila P.J."/>
            <person name="Richardson P.M."/>
            <person name="Rouze P."/>
            <person name="Sanders I.R."/>
            <person name="Stajich J.E."/>
            <person name="Tunlid A."/>
            <person name="Tuskan G."/>
            <person name="Grigoriev I.V."/>
        </authorList>
    </citation>
    <scope>NUCLEOTIDE SEQUENCE [LARGE SCALE GENOMIC DNA]</scope>
    <source>
        <strain evidence="2">S238N-H82 / ATCC MYA-4686</strain>
    </source>
</reference>
<dbReference type="GeneID" id="6074498"/>
<sequence length="281" mass="31386">MSSVPLRLQTPRSSYRRSLDGVGSRTLRKKIGWRRLAQIERLSNICNLFGLKAINADRIYILEIVASERKDSEGPEKPENCATFLLGKFCCRKLGDLGMKLFDRWRSKLGDSDADDPGHFGRLGRLNMKFTLIFSTAFLASISFVNGAPVKAAAPAAIEFGKDVKIDTDFKVEGPVSARALKLGKDVKVDTDLKVERAVFARELLTVSFFVHRKRMVELLRFALKPVKDVKLGDKYASAVWARGIKPLKEVDPDTEYADGTGLGGAVWVRNLKTWTYSVDL</sequence>
<dbReference type="InParanoid" id="B0D584"/>
<proteinExistence type="predicted"/>
<protein>
    <submittedName>
        <fullName evidence="1">Predicted protein</fullName>
    </submittedName>
</protein>
<dbReference type="HOGENOM" id="CLU_990677_0_0_1"/>
<evidence type="ECO:0000313" key="1">
    <source>
        <dbReference type="EMBL" id="EDR10235.1"/>
    </source>
</evidence>
<accession>B0D584</accession>
<dbReference type="RefSeq" id="XP_001878685.1">
    <property type="nucleotide sequence ID" value="XM_001878650.1"/>
</dbReference>
<evidence type="ECO:0000313" key="2">
    <source>
        <dbReference type="Proteomes" id="UP000001194"/>
    </source>
</evidence>